<proteinExistence type="predicted"/>
<keyword evidence="2" id="KW-1185">Reference proteome</keyword>
<sequence>MIIVEGVWVVVFFWRNAPRLYQLLLRIANPGIPIIVPKLCF</sequence>
<evidence type="ECO:0000313" key="2">
    <source>
        <dbReference type="Proteomes" id="UP000557307"/>
    </source>
</evidence>
<protein>
    <submittedName>
        <fullName evidence="1">Uncharacterized protein</fullName>
    </submittedName>
</protein>
<name>A0A840U1N8_9BACT</name>
<accession>A0A840U1N8</accession>
<gene>
    <name evidence="1" type="ORF">HNQ92_003929</name>
</gene>
<dbReference type="AlphaFoldDB" id="A0A840U1N8"/>
<evidence type="ECO:0000313" key="1">
    <source>
        <dbReference type="EMBL" id="MBB5285769.1"/>
    </source>
</evidence>
<reference evidence="1 2" key="1">
    <citation type="submission" date="2020-08" db="EMBL/GenBank/DDBJ databases">
        <title>Genomic Encyclopedia of Type Strains, Phase IV (KMG-IV): sequencing the most valuable type-strain genomes for metagenomic binning, comparative biology and taxonomic classification.</title>
        <authorList>
            <person name="Goeker M."/>
        </authorList>
    </citation>
    <scope>NUCLEOTIDE SEQUENCE [LARGE SCALE GENOMIC DNA]</scope>
    <source>
        <strain evidence="1 2">DSM 105074</strain>
    </source>
</reference>
<dbReference type="EMBL" id="JACHGF010000007">
    <property type="protein sequence ID" value="MBB5285769.1"/>
    <property type="molecule type" value="Genomic_DNA"/>
</dbReference>
<organism evidence="1 2">
    <name type="scientific">Rhabdobacter roseus</name>
    <dbReference type="NCBI Taxonomy" id="1655419"/>
    <lineage>
        <taxon>Bacteria</taxon>
        <taxon>Pseudomonadati</taxon>
        <taxon>Bacteroidota</taxon>
        <taxon>Cytophagia</taxon>
        <taxon>Cytophagales</taxon>
        <taxon>Cytophagaceae</taxon>
        <taxon>Rhabdobacter</taxon>
    </lineage>
</organism>
<dbReference type="RefSeq" id="WP_281380766.1">
    <property type="nucleotide sequence ID" value="NZ_JACHGF010000007.1"/>
</dbReference>
<comment type="caution">
    <text evidence="1">The sequence shown here is derived from an EMBL/GenBank/DDBJ whole genome shotgun (WGS) entry which is preliminary data.</text>
</comment>
<dbReference type="Proteomes" id="UP000557307">
    <property type="component" value="Unassembled WGS sequence"/>
</dbReference>